<organism evidence="1 2">
    <name type="scientific">Phaeobacter gallaeciensis</name>
    <dbReference type="NCBI Taxonomy" id="60890"/>
    <lineage>
        <taxon>Bacteria</taxon>
        <taxon>Pseudomonadati</taxon>
        <taxon>Pseudomonadota</taxon>
        <taxon>Alphaproteobacteria</taxon>
        <taxon>Rhodobacterales</taxon>
        <taxon>Roseobacteraceae</taxon>
        <taxon>Phaeobacter</taxon>
    </lineage>
</organism>
<protein>
    <submittedName>
        <fullName evidence="1">DUF4198 domain-containing protein</fullName>
    </submittedName>
</protein>
<sequence>MKNHLACLLVFAFSFRLAEPALSHEFWIEPQNYQVESGEELPAQLLNGQEFKGFRLPYFKTRTKRSEVITGDTATPYEGRMGDLPALTVTAERDGLLTLVHETMPETLTYETWEKFDAFAEHKGFADIRARHEGRGLPVDGFTERYSRHAKSLIAVGSGAGSDRESGLETEFVALENPYTFKGDTLPVQLFYQQKPRAAAQVEIFERAPDDSVSITLTQTDTEGRADIPVKPGHTYLLDAVVLRPSDPETGAIWETLWAALTFAVP</sequence>
<dbReference type="InterPro" id="IPR019613">
    <property type="entry name" value="DUF4198"/>
</dbReference>
<gene>
    <name evidence="1" type="ORF">PXK24_03070</name>
</gene>
<comment type="caution">
    <text evidence="1">The sequence shown here is derived from an EMBL/GenBank/DDBJ whole genome shotgun (WGS) entry which is preliminary data.</text>
</comment>
<reference evidence="1 2" key="1">
    <citation type="submission" date="2023-02" db="EMBL/GenBank/DDBJ databases">
        <title>Population genomics of bacteria associated with diatom.</title>
        <authorList>
            <person name="Xie J."/>
            <person name="Wang H."/>
        </authorList>
    </citation>
    <scope>NUCLEOTIDE SEQUENCE [LARGE SCALE GENOMIC DNA]</scope>
    <source>
        <strain evidence="1 2">PT47_8</strain>
    </source>
</reference>
<dbReference type="EMBL" id="JARCJK010000001">
    <property type="protein sequence ID" value="MDE4164658.1"/>
    <property type="molecule type" value="Genomic_DNA"/>
</dbReference>
<evidence type="ECO:0000313" key="2">
    <source>
        <dbReference type="Proteomes" id="UP001218364"/>
    </source>
</evidence>
<evidence type="ECO:0000313" key="1">
    <source>
        <dbReference type="EMBL" id="MDE4164658.1"/>
    </source>
</evidence>
<proteinExistence type="predicted"/>
<dbReference type="RefSeq" id="WP_065270249.1">
    <property type="nucleotide sequence ID" value="NZ_CP015124.1"/>
</dbReference>
<dbReference type="Pfam" id="PF10670">
    <property type="entry name" value="DUF4198"/>
    <property type="match status" value="1"/>
</dbReference>
<accession>A0ABD4X567</accession>
<dbReference type="AlphaFoldDB" id="A0ABD4X567"/>
<name>A0ABD4X567_9RHOB</name>
<dbReference type="Proteomes" id="UP001218364">
    <property type="component" value="Unassembled WGS sequence"/>
</dbReference>